<keyword evidence="9" id="KW-0418">Kinase</keyword>
<sequence length="478" mass="52318">MRNDDGEVLGFFCPCIETTQAVIAARTIRENNVRNRQIVDSATDYAIIATDLTGQVTTWNEGARRILGWTEAEMLGQTLERLFTPEDRELGRLEKEMQDALGQGRGNDERWHVRKNGERFWAAGEMTPLLDGEQTAVGFVKVLRDQSVQRLAEEERDRFVRLAENSTDFVGMADTQGRVFYINDAARRLVGLEDADITKLVIADFFPPEQIEIVAQTVLPTVAHDGHWAGELSFRHFSTGELIPVLYSVFPITDAAGALIGYGTVTRDYRELKRAESEMQLLNGELAHRLKNVLAVVQSISQQTLRTAPNMASASSDLGARLVALGAATDVLTGSSWRSADLGEVAMRALAPHGAIGERILLDGPRVNLKAEVTVAFALALHELATNAAKYGALSNDRGTVTFGWNVAGGGDDSTLSICWREQGGPPVSPPQRKGFGSILIERSLKSYFRGKAATHYKPEGLSFELEARLSDAATTGE</sequence>
<feature type="domain" description="PAC" evidence="13">
    <location>
        <begin position="228"/>
        <end position="281"/>
    </location>
</feature>
<keyword evidence="11" id="KW-0843">Virulence</keyword>
<dbReference type="InterPro" id="IPR013656">
    <property type="entry name" value="PAS_4"/>
</dbReference>
<comment type="catalytic activity">
    <reaction evidence="1">
        <text>ATP + protein L-histidine = ADP + protein N-phospho-L-histidine.</text>
        <dbReference type="EC" id="2.7.13.3"/>
    </reaction>
</comment>
<keyword evidence="8" id="KW-0547">Nucleotide-binding</keyword>
<dbReference type="Pfam" id="PF00989">
    <property type="entry name" value="PAS"/>
    <property type="match status" value="1"/>
</dbReference>
<dbReference type="Proteomes" id="UP000759103">
    <property type="component" value="Unassembled WGS sequence"/>
</dbReference>
<evidence type="ECO:0000256" key="10">
    <source>
        <dbReference type="ARBA" id="ARBA00022840"/>
    </source>
</evidence>
<keyword evidence="15" id="KW-1185">Reference proteome</keyword>
<dbReference type="CDD" id="cd00130">
    <property type="entry name" value="PAS"/>
    <property type="match status" value="2"/>
</dbReference>
<dbReference type="SMART" id="SM00911">
    <property type="entry name" value="HWE_HK"/>
    <property type="match status" value="1"/>
</dbReference>
<feature type="domain" description="PAC" evidence="13">
    <location>
        <begin position="106"/>
        <end position="158"/>
    </location>
</feature>
<dbReference type="InterPro" id="IPR000700">
    <property type="entry name" value="PAS-assoc_C"/>
</dbReference>
<evidence type="ECO:0000259" key="13">
    <source>
        <dbReference type="PROSITE" id="PS50113"/>
    </source>
</evidence>
<protein>
    <recommendedName>
        <fullName evidence="2">histidine kinase</fullName>
        <ecNumber evidence="2">2.7.13.3</ecNumber>
    </recommendedName>
</protein>
<evidence type="ECO:0000256" key="7">
    <source>
        <dbReference type="ARBA" id="ARBA00022737"/>
    </source>
</evidence>
<dbReference type="InterPro" id="IPR000014">
    <property type="entry name" value="PAS"/>
</dbReference>
<feature type="domain" description="PAS" evidence="12">
    <location>
        <begin position="155"/>
        <end position="226"/>
    </location>
</feature>
<evidence type="ECO:0000256" key="5">
    <source>
        <dbReference type="ARBA" id="ARBA00022643"/>
    </source>
</evidence>
<keyword evidence="7" id="KW-0677">Repeat</keyword>
<reference evidence="14 15" key="1">
    <citation type="submission" date="2021-07" db="EMBL/GenBank/DDBJ databases">
        <title>Sphingomonas sp.</title>
        <authorList>
            <person name="Feng G."/>
            <person name="Li J."/>
            <person name="Pan M."/>
        </authorList>
    </citation>
    <scope>NUCLEOTIDE SEQUENCE [LARGE SCALE GENOMIC DNA]</scope>
    <source>
        <strain evidence="14 15">RRHST34</strain>
    </source>
</reference>
<keyword evidence="10" id="KW-0067">ATP-binding</keyword>
<dbReference type="Pfam" id="PF07536">
    <property type="entry name" value="HWE_HK"/>
    <property type="match status" value="1"/>
</dbReference>
<keyword evidence="6" id="KW-0808">Transferase</keyword>
<proteinExistence type="predicted"/>
<dbReference type="PROSITE" id="PS50113">
    <property type="entry name" value="PAC"/>
    <property type="match status" value="2"/>
</dbReference>
<evidence type="ECO:0000256" key="1">
    <source>
        <dbReference type="ARBA" id="ARBA00000085"/>
    </source>
</evidence>
<keyword evidence="3" id="KW-0597">Phosphoprotein</keyword>
<keyword evidence="5" id="KW-0288">FMN</keyword>
<evidence type="ECO:0000259" key="12">
    <source>
        <dbReference type="PROSITE" id="PS50112"/>
    </source>
</evidence>
<evidence type="ECO:0000256" key="8">
    <source>
        <dbReference type="ARBA" id="ARBA00022741"/>
    </source>
</evidence>
<accession>A0ABS7BUA0</accession>
<feature type="domain" description="PAS" evidence="12">
    <location>
        <begin position="31"/>
        <end position="104"/>
    </location>
</feature>
<evidence type="ECO:0000256" key="9">
    <source>
        <dbReference type="ARBA" id="ARBA00022777"/>
    </source>
</evidence>
<dbReference type="SUPFAM" id="SSF55785">
    <property type="entry name" value="PYP-like sensor domain (PAS domain)"/>
    <property type="match status" value="2"/>
</dbReference>
<keyword evidence="4" id="KW-0285">Flavoprotein</keyword>
<dbReference type="PANTHER" id="PTHR41523:SF7">
    <property type="entry name" value="HISTIDINE KINASE"/>
    <property type="match status" value="1"/>
</dbReference>
<evidence type="ECO:0000313" key="14">
    <source>
        <dbReference type="EMBL" id="MBW6533171.1"/>
    </source>
</evidence>
<dbReference type="EC" id="2.7.13.3" evidence="2"/>
<dbReference type="Gene3D" id="3.30.450.20">
    <property type="entry name" value="PAS domain"/>
    <property type="match status" value="2"/>
</dbReference>
<dbReference type="NCBIfam" id="TIGR00229">
    <property type="entry name" value="sensory_box"/>
    <property type="match status" value="2"/>
</dbReference>
<name>A0ABS7BUA0_9SPHN</name>
<evidence type="ECO:0000256" key="6">
    <source>
        <dbReference type="ARBA" id="ARBA00022679"/>
    </source>
</evidence>
<organism evidence="14 15">
    <name type="scientific">Sphingomonas citri</name>
    <dbReference type="NCBI Taxonomy" id="2862499"/>
    <lineage>
        <taxon>Bacteria</taxon>
        <taxon>Pseudomonadati</taxon>
        <taxon>Pseudomonadota</taxon>
        <taxon>Alphaproteobacteria</taxon>
        <taxon>Sphingomonadales</taxon>
        <taxon>Sphingomonadaceae</taxon>
        <taxon>Sphingomonas</taxon>
    </lineage>
</organism>
<dbReference type="Pfam" id="PF08448">
    <property type="entry name" value="PAS_4"/>
    <property type="match status" value="1"/>
</dbReference>
<evidence type="ECO:0000256" key="2">
    <source>
        <dbReference type="ARBA" id="ARBA00012438"/>
    </source>
</evidence>
<dbReference type="InterPro" id="IPR035965">
    <property type="entry name" value="PAS-like_dom_sf"/>
</dbReference>
<dbReference type="InterPro" id="IPR036890">
    <property type="entry name" value="HATPase_C_sf"/>
</dbReference>
<dbReference type="PANTHER" id="PTHR41523">
    <property type="entry name" value="TWO-COMPONENT SYSTEM SENSOR PROTEIN"/>
    <property type="match status" value="1"/>
</dbReference>
<dbReference type="SMART" id="SM00091">
    <property type="entry name" value="PAS"/>
    <property type="match status" value="2"/>
</dbReference>
<evidence type="ECO:0000256" key="3">
    <source>
        <dbReference type="ARBA" id="ARBA00022553"/>
    </source>
</evidence>
<dbReference type="InterPro" id="IPR011102">
    <property type="entry name" value="Sig_transdc_His_kinase_HWE"/>
</dbReference>
<dbReference type="InterPro" id="IPR013767">
    <property type="entry name" value="PAS_fold"/>
</dbReference>
<dbReference type="EMBL" id="JAHXZN010000015">
    <property type="protein sequence ID" value="MBW6533171.1"/>
    <property type="molecule type" value="Genomic_DNA"/>
</dbReference>
<gene>
    <name evidence="14" type="ORF">KZ820_20700</name>
</gene>
<evidence type="ECO:0000256" key="4">
    <source>
        <dbReference type="ARBA" id="ARBA00022630"/>
    </source>
</evidence>
<comment type="caution">
    <text evidence="14">The sequence shown here is derived from an EMBL/GenBank/DDBJ whole genome shotgun (WGS) entry which is preliminary data.</text>
</comment>
<evidence type="ECO:0000256" key="11">
    <source>
        <dbReference type="ARBA" id="ARBA00023026"/>
    </source>
</evidence>
<dbReference type="Gene3D" id="3.30.565.10">
    <property type="entry name" value="Histidine kinase-like ATPase, C-terminal domain"/>
    <property type="match status" value="1"/>
</dbReference>
<evidence type="ECO:0000313" key="15">
    <source>
        <dbReference type="Proteomes" id="UP000759103"/>
    </source>
</evidence>
<dbReference type="PROSITE" id="PS50112">
    <property type="entry name" value="PAS"/>
    <property type="match status" value="2"/>
</dbReference>